<comment type="caution">
    <text evidence="1">The sequence shown here is derived from an EMBL/GenBank/DDBJ whole genome shotgun (WGS) entry which is preliminary data.</text>
</comment>
<accession>A0ABW3P6M8</accession>
<protein>
    <submittedName>
        <fullName evidence="1">DUF6165 family protein</fullName>
    </submittedName>
</protein>
<keyword evidence="2" id="KW-1185">Reference proteome</keyword>
<dbReference type="RefSeq" id="WP_380914868.1">
    <property type="nucleotide sequence ID" value="NZ_JBHTLS010000135.1"/>
</dbReference>
<dbReference type="Pfam" id="PF19662">
    <property type="entry name" value="DUF6165"/>
    <property type="match status" value="1"/>
</dbReference>
<evidence type="ECO:0000313" key="2">
    <source>
        <dbReference type="Proteomes" id="UP001597203"/>
    </source>
</evidence>
<proteinExistence type="predicted"/>
<dbReference type="EMBL" id="JBHTLS010000135">
    <property type="protein sequence ID" value="MFD1107367.1"/>
    <property type="molecule type" value="Genomic_DNA"/>
</dbReference>
<sequence>MTAFVTPVVPVSWGELLDKMTILEIKRDRISAPGALAHVGREYQLVGGIATTALERQDVARAVRLLRRINERLWEIEDAIRNEEAAARFGPAFIRLARSVYRMNDRRAAVKRRINMLLQSELVEEKCYAARTASGGRG</sequence>
<name>A0ABW3P6M8_9SPHN</name>
<dbReference type="InterPro" id="IPR046163">
    <property type="entry name" value="DUF6165"/>
</dbReference>
<reference evidence="2" key="1">
    <citation type="journal article" date="2019" name="Int. J. Syst. Evol. Microbiol.">
        <title>The Global Catalogue of Microorganisms (GCM) 10K type strain sequencing project: providing services to taxonomists for standard genome sequencing and annotation.</title>
        <authorList>
            <consortium name="The Broad Institute Genomics Platform"/>
            <consortium name="The Broad Institute Genome Sequencing Center for Infectious Disease"/>
            <person name="Wu L."/>
            <person name="Ma J."/>
        </authorList>
    </citation>
    <scope>NUCLEOTIDE SEQUENCE [LARGE SCALE GENOMIC DNA]</scope>
    <source>
        <strain evidence="2">CCUG 54329</strain>
    </source>
</reference>
<gene>
    <name evidence="1" type="ORF">ACFQ24_21070</name>
</gene>
<organism evidence="1 2">
    <name type="scientific">Sphingobium olei</name>
    <dbReference type="NCBI Taxonomy" id="420955"/>
    <lineage>
        <taxon>Bacteria</taxon>
        <taxon>Pseudomonadati</taxon>
        <taxon>Pseudomonadota</taxon>
        <taxon>Alphaproteobacteria</taxon>
        <taxon>Sphingomonadales</taxon>
        <taxon>Sphingomonadaceae</taxon>
        <taxon>Sphingobium</taxon>
    </lineage>
</organism>
<evidence type="ECO:0000313" key="1">
    <source>
        <dbReference type="EMBL" id="MFD1107367.1"/>
    </source>
</evidence>
<dbReference type="Proteomes" id="UP001597203">
    <property type="component" value="Unassembled WGS sequence"/>
</dbReference>